<proteinExistence type="predicted"/>
<evidence type="ECO:0000259" key="1">
    <source>
        <dbReference type="Pfam" id="PF13468"/>
    </source>
</evidence>
<dbReference type="Pfam" id="PF13468">
    <property type="entry name" value="Glyoxalase_3"/>
    <property type="match status" value="1"/>
</dbReference>
<reference evidence="2" key="1">
    <citation type="journal article" date="2014" name="Int. J. Syst. Evol. Microbiol.">
        <title>Complete genome sequence of Corynebacterium casei LMG S-19264T (=DSM 44701T), isolated from a smear-ripened cheese.</title>
        <authorList>
            <consortium name="US DOE Joint Genome Institute (JGI-PGF)"/>
            <person name="Walter F."/>
            <person name="Albersmeier A."/>
            <person name="Kalinowski J."/>
            <person name="Ruckert C."/>
        </authorList>
    </citation>
    <scope>NUCLEOTIDE SEQUENCE</scope>
    <source>
        <strain evidence="2">CGMCC 1.10749</strain>
    </source>
</reference>
<dbReference type="Gene3D" id="3.10.180.10">
    <property type="entry name" value="2,3-Dihydroxybiphenyl 1,2-Dioxygenase, domain 1"/>
    <property type="match status" value="1"/>
</dbReference>
<dbReference type="InterPro" id="IPR029068">
    <property type="entry name" value="Glyas_Bleomycin-R_OHBP_Dase"/>
</dbReference>
<evidence type="ECO:0000313" key="3">
    <source>
        <dbReference type="Proteomes" id="UP000628079"/>
    </source>
</evidence>
<reference evidence="2" key="2">
    <citation type="submission" date="2020-09" db="EMBL/GenBank/DDBJ databases">
        <authorList>
            <person name="Sun Q."/>
            <person name="Zhou Y."/>
        </authorList>
    </citation>
    <scope>NUCLEOTIDE SEQUENCE</scope>
    <source>
        <strain evidence="2">CGMCC 1.10749</strain>
    </source>
</reference>
<name>A0A8H9FV60_9MICO</name>
<dbReference type="AlphaFoldDB" id="A0A8H9FV60"/>
<accession>A0A8H9FV60</accession>
<dbReference type="EMBL" id="BMEA01000001">
    <property type="protein sequence ID" value="GGB77681.1"/>
    <property type="molecule type" value="Genomic_DNA"/>
</dbReference>
<dbReference type="InterPro" id="IPR025870">
    <property type="entry name" value="Glyoxalase-like_dom"/>
</dbReference>
<feature type="domain" description="Glyoxalase-like" evidence="1">
    <location>
        <begin position="6"/>
        <end position="174"/>
    </location>
</feature>
<dbReference type="PANTHER" id="PTHR40265">
    <property type="entry name" value="BLL2707 PROTEIN"/>
    <property type="match status" value="1"/>
</dbReference>
<gene>
    <name evidence="2" type="ORF">GCM10011314_16660</name>
</gene>
<evidence type="ECO:0000313" key="2">
    <source>
        <dbReference type="EMBL" id="GGB77681.1"/>
    </source>
</evidence>
<sequence>MIDMRVDHVVYAAENDGARATAERLAAQLGVQAVDGGVHPRFGTRNVILPLMGDRYLEVVEVLDHPASDKAPFGQVVRARSESGGGWLGWVLAVDDISKQEERLGREAVVGSRHRPDGVELRWKQLGIKGLQSDPQLPFFVEWDADVPHPSGVGETSVALKSLEIAGDPDRVRDWVGVDKDYVPEGIDFDFVSPKGNPGIMSVTFETPNGPVTL</sequence>
<dbReference type="Proteomes" id="UP000628079">
    <property type="component" value="Unassembled WGS sequence"/>
</dbReference>
<protein>
    <recommendedName>
        <fullName evidence="1">Glyoxalase-like domain-containing protein</fullName>
    </recommendedName>
</protein>
<comment type="caution">
    <text evidence="2">The sequence shown here is derived from an EMBL/GenBank/DDBJ whole genome shotgun (WGS) entry which is preliminary data.</text>
</comment>
<dbReference type="PANTHER" id="PTHR40265:SF1">
    <property type="entry name" value="GLYOXALASE-LIKE DOMAIN-CONTAINING PROTEIN"/>
    <property type="match status" value="1"/>
</dbReference>
<organism evidence="2 3">
    <name type="scientific">Knoellia flava</name>
    <dbReference type="NCBI Taxonomy" id="913969"/>
    <lineage>
        <taxon>Bacteria</taxon>
        <taxon>Bacillati</taxon>
        <taxon>Actinomycetota</taxon>
        <taxon>Actinomycetes</taxon>
        <taxon>Micrococcales</taxon>
        <taxon>Intrasporangiaceae</taxon>
        <taxon>Knoellia</taxon>
    </lineage>
</organism>
<dbReference type="SUPFAM" id="SSF54593">
    <property type="entry name" value="Glyoxalase/Bleomycin resistance protein/Dihydroxybiphenyl dioxygenase"/>
    <property type="match status" value="1"/>
</dbReference>